<evidence type="ECO:0000256" key="8">
    <source>
        <dbReference type="ARBA" id="ARBA00023184"/>
    </source>
</evidence>
<dbReference type="Proteomes" id="UP000132053">
    <property type="component" value="Segment"/>
</dbReference>
<evidence type="ECO:0000256" key="6">
    <source>
        <dbReference type="ARBA" id="ARBA00022989"/>
    </source>
</evidence>
<keyword evidence="5" id="KW-1043">Host membrane</keyword>
<dbReference type="Pfam" id="PF03376">
    <property type="entry name" value="Adeno_E3B"/>
    <property type="match status" value="1"/>
</dbReference>
<evidence type="ECO:0000256" key="9">
    <source>
        <dbReference type="SAM" id="Phobius"/>
    </source>
</evidence>
<evidence type="ECO:0000313" key="10">
    <source>
        <dbReference type="EMBL" id="ALE30303.1"/>
    </source>
</evidence>
<evidence type="ECO:0000256" key="2">
    <source>
        <dbReference type="ARBA" id="ARBA00004354"/>
    </source>
</evidence>
<sequence>MPTLLFILLALPVIFISTAYATVSHLEAECLSPFVVYLIFTFLGCISICSIVAFLITTFQCVDYVYVRWVYRRHHPQYQNQEVAALLCLS</sequence>
<keyword evidence="7 9" id="KW-0472">Membrane</keyword>
<proteinExistence type="predicted"/>
<dbReference type="EMBL" id="KP329561">
    <property type="protein sequence ID" value="ALE30303.1"/>
    <property type="molecule type" value="Genomic_DNA"/>
</dbReference>
<feature type="transmembrane region" description="Helical" evidence="9">
    <location>
        <begin position="37"/>
        <end position="67"/>
    </location>
</feature>
<dbReference type="GeneID" id="26101488"/>
<reference evidence="10 11" key="1">
    <citation type="journal article" date="2015" name="Arch. Virol.">
        <title>Taxonomy proposal for Old World monkey adenoviruses: characterisation of several non-human, non-ape primate adenovirus lineages.</title>
        <authorList>
            <person name="Panto L."/>
            <person name="Podgorski I.I."/>
            <person name="Janoska M."/>
            <person name="Marko O."/>
            <person name="Harrach B."/>
        </authorList>
    </citation>
    <scope>NUCLEOTIDE SEQUENCE [LARGE SCALE GENOMIC DNA]</scope>
    <source>
        <strain evidence="10">P-5</strain>
    </source>
</reference>
<keyword evidence="3" id="KW-0244">Early protein</keyword>
<accession>A0A0M5L9V2</accession>
<keyword evidence="8" id="KW-1038">Host endoplasmic reticulum</keyword>
<comment type="subcellular location">
    <subcellularLocation>
        <location evidence="2">Host endoplasmic reticulum</location>
    </subcellularLocation>
    <subcellularLocation>
        <location evidence="1">Host membrane</location>
        <topology evidence="1">Single-pass type I membrane protein</topology>
    </subcellularLocation>
</comment>
<evidence type="ECO:0000256" key="1">
    <source>
        <dbReference type="ARBA" id="ARBA00004313"/>
    </source>
</evidence>
<dbReference type="GO" id="GO:0044165">
    <property type="term" value="C:host cell endoplasmic reticulum"/>
    <property type="evidence" value="ECO:0007669"/>
    <property type="project" value="UniProtKB-SubCell"/>
</dbReference>
<dbReference type="RefSeq" id="YP_009174960.1">
    <property type="nucleotide sequence ID" value="NC_028113.1"/>
</dbReference>
<dbReference type="OrthoDB" id="25079at10239"/>
<dbReference type="InterPro" id="IPR005041">
    <property type="entry name" value="Adeno_E3B"/>
</dbReference>
<dbReference type="GO" id="GO:0016020">
    <property type="term" value="C:membrane"/>
    <property type="evidence" value="ECO:0007669"/>
    <property type="project" value="InterPro"/>
</dbReference>
<keyword evidence="6 9" id="KW-1133">Transmembrane helix</keyword>
<evidence type="ECO:0000256" key="7">
    <source>
        <dbReference type="ARBA" id="ARBA00023136"/>
    </source>
</evidence>
<evidence type="ECO:0000256" key="3">
    <source>
        <dbReference type="ARBA" id="ARBA00022518"/>
    </source>
</evidence>
<evidence type="ECO:0000256" key="5">
    <source>
        <dbReference type="ARBA" id="ARBA00022870"/>
    </source>
</evidence>
<protein>
    <submittedName>
        <fullName evidence="10">RID-alpha</fullName>
    </submittedName>
</protein>
<dbReference type="GO" id="GO:0033644">
    <property type="term" value="C:host cell membrane"/>
    <property type="evidence" value="ECO:0007669"/>
    <property type="project" value="UniProtKB-SubCell"/>
</dbReference>
<organism evidence="10 11">
    <name type="scientific">Simian adenovirus 8</name>
    <dbReference type="NCBI Taxonomy" id="413258"/>
    <lineage>
        <taxon>Viruses</taxon>
        <taxon>Varidnaviria</taxon>
        <taxon>Bamfordvirae</taxon>
        <taxon>Preplasmiviricota</taxon>
        <taxon>Polisuviricotina</taxon>
        <taxon>Pharingeaviricetes</taxon>
        <taxon>Rowavirales</taxon>
        <taxon>Adenoviridae</taxon>
        <taxon>Mastadenovirus</taxon>
        <taxon>Mastadenovirus longumcaudae</taxon>
        <taxon>Simian mastadenovirus B</taxon>
    </lineage>
</organism>
<evidence type="ECO:0000313" key="11">
    <source>
        <dbReference type="Proteomes" id="UP000132053"/>
    </source>
</evidence>
<name>A0A0M5L9V2_9ADEN</name>
<evidence type="ECO:0000256" key="4">
    <source>
        <dbReference type="ARBA" id="ARBA00022692"/>
    </source>
</evidence>
<keyword evidence="4 9" id="KW-0812">Transmembrane</keyword>
<dbReference type="KEGG" id="vg:26101488"/>